<dbReference type="InterPro" id="IPR010090">
    <property type="entry name" value="Phage_tape_meas"/>
</dbReference>
<keyword evidence="4" id="KW-0812">Transmembrane</keyword>
<evidence type="ECO:0000313" key="6">
    <source>
        <dbReference type="EMBL" id="TBL69236.1"/>
    </source>
</evidence>
<dbReference type="NCBIfam" id="TIGR01760">
    <property type="entry name" value="tape_meas_TP901"/>
    <property type="match status" value="1"/>
</dbReference>
<dbReference type="PANTHER" id="PTHR37813:SF1">
    <property type="entry name" value="FELS-2 PROPHAGE PROTEIN"/>
    <property type="match status" value="1"/>
</dbReference>
<feature type="region of interest" description="Disordered" evidence="3">
    <location>
        <begin position="829"/>
        <end position="850"/>
    </location>
</feature>
<feature type="transmembrane region" description="Helical" evidence="4">
    <location>
        <begin position="640"/>
        <end position="660"/>
    </location>
</feature>
<feature type="transmembrane region" description="Helical" evidence="4">
    <location>
        <begin position="614"/>
        <end position="633"/>
    </location>
</feature>
<reference evidence="6 7" key="1">
    <citation type="submission" date="2019-02" db="EMBL/GenBank/DDBJ databases">
        <title>Comparative genomic analysis of the Hafnia genus genomes.</title>
        <authorList>
            <person name="Zhiqiu Y."/>
            <person name="Chao Y."/>
            <person name="Yuhui D."/>
            <person name="Di H."/>
            <person name="Bin L."/>
        </authorList>
    </citation>
    <scope>NUCLEOTIDE SEQUENCE [LARGE SCALE GENOMIC DNA]</scope>
    <source>
        <strain evidence="6 7">PCM_1210</strain>
    </source>
</reference>
<dbReference type="AlphaFoldDB" id="A0ABD7Q6N4"/>
<accession>A0ABD7Q6N4</accession>
<evidence type="ECO:0000256" key="1">
    <source>
        <dbReference type="ARBA" id="ARBA00022612"/>
    </source>
</evidence>
<sequence>MKDLNIRVAFSGIDKLTRPVNAARNSVGGLSESLKKTQSSIKDLDTQSQAFTRLNERVKKTSQQLATTQRAFDGLNKAQKDGATLTDAQRERMTALAAKIDRLSASRSKETAKLQQAAQALRAHGVSLAGGDRTIQSAIRRTEQYNQTLERERRQLAAVTNARARYDRLSATAGNLRTGGAVAVGASVGAGYAAGRFLAPAVGFDAEMSRVGALTRLDKGDEQYAALRAQAKKLGAETAFTTRDAASGQAFLAMAGFTPQAIQAALPGVLNMALAGGMELGETADIGSNVLTQFKLSSDQMDRVGDTLTAAFTRSNTDLRALGDTMKYAGPVAAGLGISLEQAAAMAGMLANNGLRGSDAGTAMRASLSRLASPPKAAAKALAELGVSVADANGKMRPMESVLLDLFKATNKFGDVDKVSFFKDIAGEEAFVGLQTLVQAAGSGELQKLTKELQGAAGESAAVAKKMADNLDGDLKELDSAWEAFRIQIEELADGALRKLTQGLSGTIGVMTEWAHNNPQLSKALLVTLGSTLALTAGIGATSLAIGLLLGPLAKLQLGFTLLTSASGLGGTIPLFTRLGSVITGPLGSIRGWGQAFGMMAGGAGKLTGVLTPLRGMLAAAFISPGAAISGLVKGIGGLLLRLTGIPAIMGIASSALSVLGGALSLLLSPIGLIGAAFIATGLLIWRFWEPIKAFFSGFFSGVMQALTPFRDAFAGLAPVFGVIANAVSQLWQWFTNLFTPMNASKETLDKCASAGETFGRVFGLAIQGLMLPLTGLAKMIGWILKKLDIIPDGIDAAHAKAQSLAKEPVSWEWDDKQKKMVQKEWQWSPKSENKPAAPAAAPPSPVIAGETGTQRRLQKIAENTGGMLDETKKQRIGPGDIVFKDLPQAIAVHGAWQEERSRPSENLTQLGAWQKERPTPSENLTQLDAWQKERPASEAKLAQLGARPIIAAASTPIKPPATAPAVGQLDRSERRTQAQATTEFSEMHVHIHLHGNFTDNARDIARAAADAVQTEFDKRFRSRSSFSDND</sequence>
<comment type="caution">
    <text evidence="6">The sequence shown here is derived from an EMBL/GenBank/DDBJ whole genome shotgun (WGS) entry which is preliminary data.</text>
</comment>
<feature type="region of interest" description="Disordered" evidence="3">
    <location>
        <begin position="958"/>
        <end position="985"/>
    </location>
</feature>
<feature type="coiled-coil region" evidence="2">
    <location>
        <begin position="135"/>
        <end position="162"/>
    </location>
</feature>
<evidence type="ECO:0000259" key="5">
    <source>
        <dbReference type="Pfam" id="PF10145"/>
    </source>
</evidence>
<evidence type="ECO:0000256" key="2">
    <source>
        <dbReference type="SAM" id="Coils"/>
    </source>
</evidence>
<organism evidence="6 7">
    <name type="scientific">Hafnia alvei</name>
    <dbReference type="NCBI Taxonomy" id="569"/>
    <lineage>
        <taxon>Bacteria</taxon>
        <taxon>Pseudomonadati</taxon>
        <taxon>Pseudomonadota</taxon>
        <taxon>Gammaproteobacteria</taxon>
        <taxon>Enterobacterales</taxon>
        <taxon>Hafniaceae</taxon>
        <taxon>Hafnia</taxon>
    </lineage>
</organism>
<protein>
    <submittedName>
        <fullName evidence="6">Phage tail tape measure protein</fullName>
    </submittedName>
</protein>
<keyword evidence="4" id="KW-0472">Membrane</keyword>
<gene>
    <name evidence="6" type="ORF">EYY96_05035</name>
</gene>
<keyword evidence="4" id="KW-1133">Transmembrane helix</keyword>
<feature type="transmembrane region" description="Helical" evidence="4">
    <location>
        <begin position="558"/>
        <end position="577"/>
    </location>
</feature>
<dbReference type="PANTHER" id="PTHR37813">
    <property type="entry name" value="FELS-2 PROPHAGE PROTEIN"/>
    <property type="match status" value="1"/>
</dbReference>
<name>A0ABD7Q6N4_HAFAL</name>
<evidence type="ECO:0000313" key="7">
    <source>
        <dbReference type="Proteomes" id="UP000291600"/>
    </source>
</evidence>
<feature type="transmembrane region" description="Helical" evidence="4">
    <location>
        <begin position="525"/>
        <end position="551"/>
    </location>
</feature>
<feature type="transmembrane region" description="Helical" evidence="4">
    <location>
        <begin position="666"/>
        <end position="689"/>
    </location>
</feature>
<evidence type="ECO:0000256" key="4">
    <source>
        <dbReference type="SAM" id="Phobius"/>
    </source>
</evidence>
<proteinExistence type="predicted"/>
<dbReference type="EMBL" id="SITJ01000054">
    <property type="protein sequence ID" value="TBL69236.1"/>
    <property type="molecule type" value="Genomic_DNA"/>
</dbReference>
<dbReference type="Pfam" id="PF10145">
    <property type="entry name" value="PhageMin_Tail"/>
    <property type="match status" value="1"/>
</dbReference>
<feature type="transmembrane region" description="Helical" evidence="4">
    <location>
        <begin position="710"/>
        <end position="732"/>
    </location>
</feature>
<evidence type="ECO:0000256" key="3">
    <source>
        <dbReference type="SAM" id="MobiDB-lite"/>
    </source>
</evidence>
<dbReference type="Proteomes" id="UP000291600">
    <property type="component" value="Unassembled WGS sequence"/>
</dbReference>
<dbReference type="Gene3D" id="1.10.287.1490">
    <property type="match status" value="1"/>
</dbReference>
<keyword evidence="2" id="KW-0175">Coiled coil</keyword>
<feature type="domain" description="Phage tail tape measure protein" evidence="5">
    <location>
        <begin position="228"/>
        <end position="427"/>
    </location>
</feature>
<dbReference type="RefSeq" id="WP_130970531.1">
    <property type="nucleotide sequence ID" value="NZ_SITJ01000054.1"/>
</dbReference>
<keyword evidence="1" id="KW-1188">Viral release from host cell</keyword>